<feature type="transmembrane region" description="Helical" evidence="6">
    <location>
        <begin position="85"/>
        <end position="111"/>
    </location>
</feature>
<reference evidence="8 9" key="1">
    <citation type="submission" date="2018-07" db="EMBL/GenBank/DDBJ databases">
        <title>Genomic Encyclopedia of Type Strains, Phase IV (KMG-IV): sequencing the most valuable type-strain genomes for metagenomic binning, comparative biology and taxonomic classification.</title>
        <authorList>
            <person name="Goeker M."/>
        </authorList>
    </citation>
    <scope>NUCLEOTIDE SEQUENCE [LARGE SCALE GENOMIC DNA]</scope>
    <source>
        <strain evidence="8 9">DSM 44952</strain>
    </source>
</reference>
<dbReference type="GO" id="GO:0031460">
    <property type="term" value="P:glycine betaine transport"/>
    <property type="evidence" value="ECO:0007669"/>
    <property type="project" value="TreeGrafter"/>
</dbReference>
<sequence>MRYLVDNFSEIAGFTRTHLYLALVPLLIGLVIAIPVGTLVRRVPWVRRTTVTLASLAYTIPSLALFVIIPPLAGIPAIDPLNVVIALSIYSVALLVIAVPVALDSVSAAVLDASDAIGYSRLRRALTVEFPLAIPVFVANLRVVAVTNISMVTVGALIGVGGLGKLFTQGYQRNYPDEIVAGIIVVLVLALIVDRALYLVGRWCTPWLRTDRPTLARRLRTAIDPAKGVGASKEVGA</sequence>
<dbReference type="GO" id="GO:0005886">
    <property type="term" value="C:plasma membrane"/>
    <property type="evidence" value="ECO:0007669"/>
    <property type="project" value="UniProtKB-SubCell"/>
</dbReference>
<comment type="subcellular location">
    <subcellularLocation>
        <location evidence="6">Cell membrane</location>
        <topology evidence="6">Multi-pass membrane protein</topology>
    </subcellularLocation>
    <subcellularLocation>
        <location evidence="1">Membrane</location>
        <topology evidence="1">Multi-pass membrane protein</topology>
    </subcellularLocation>
</comment>
<evidence type="ECO:0000256" key="4">
    <source>
        <dbReference type="ARBA" id="ARBA00022989"/>
    </source>
</evidence>
<evidence type="ECO:0000313" key="9">
    <source>
        <dbReference type="Proteomes" id="UP000255355"/>
    </source>
</evidence>
<gene>
    <name evidence="8" type="ORF">DFR68_103446</name>
</gene>
<dbReference type="EMBL" id="QQAZ01000003">
    <property type="protein sequence ID" value="RDI53058.1"/>
    <property type="molecule type" value="Genomic_DNA"/>
</dbReference>
<feature type="transmembrane region" description="Helical" evidence="6">
    <location>
        <begin position="52"/>
        <end position="73"/>
    </location>
</feature>
<dbReference type="STRING" id="1210089.GCA_001613165_00388"/>
<comment type="caution">
    <text evidence="8">The sequence shown here is derived from an EMBL/GenBank/DDBJ whole genome shotgun (WGS) entry which is preliminary data.</text>
</comment>
<dbReference type="PROSITE" id="PS50928">
    <property type="entry name" value="ABC_TM1"/>
    <property type="match status" value="1"/>
</dbReference>
<evidence type="ECO:0000256" key="3">
    <source>
        <dbReference type="ARBA" id="ARBA00022692"/>
    </source>
</evidence>
<keyword evidence="3 6" id="KW-0812">Transmembrane</keyword>
<dbReference type="RefSeq" id="WP_068013110.1">
    <property type="nucleotide sequence ID" value="NZ_QQAZ01000003.1"/>
</dbReference>
<dbReference type="AlphaFoldDB" id="A0A370H8Q8"/>
<dbReference type="Gene3D" id="1.10.3720.10">
    <property type="entry name" value="MetI-like"/>
    <property type="match status" value="1"/>
</dbReference>
<dbReference type="InterPro" id="IPR035906">
    <property type="entry name" value="MetI-like_sf"/>
</dbReference>
<comment type="similarity">
    <text evidence="6">Belongs to the binding-protein-dependent transport system permease family.</text>
</comment>
<keyword evidence="5 6" id="KW-0472">Membrane</keyword>
<feature type="transmembrane region" description="Helical" evidence="6">
    <location>
        <begin position="20"/>
        <end position="40"/>
    </location>
</feature>
<dbReference type="CDD" id="cd06261">
    <property type="entry name" value="TM_PBP2"/>
    <property type="match status" value="1"/>
</dbReference>
<feature type="domain" description="ABC transmembrane type-1" evidence="7">
    <location>
        <begin position="15"/>
        <end position="197"/>
    </location>
</feature>
<feature type="transmembrane region" description="Helical" evidence="6">
    <location>
        <begin position="179"/>
        <end position="200"/>
    </location>
</feature>
<organism evidence="8 9">
    <name type="scientific">Nocardia mexicana</name>
    <dbReference type="NCBI Taxonomy" id="279262"/>
    <lineage>
        <taxon>Bacteria</taxon>
        <taxon>Bacillati</taxon>
        <taxon>Actinomycetota</taxon>
        <taxon>Actinomycetes</taxon>
        <taxon>Mycobacteriales</taxon>
        <taxon>Nocardiaceae</taxon>
        <taxon>Nocardia</taxon>
    </lineage>
</organism>
<evidence type="ECO:0000313" key="8">
    <source>
        <dbReference type="EMBL" id="RDI53058.1"/>
    </source>
</evidence>
<name>A0A370H8Q8_9NOCA</name>
<dbReference type="InterPro" id="IPR000515">
    <property type="entry name" value="MetI-like"/>
</dbReference>
<evidence type="ECO:0000256" key="6">
    <source>
        <dbReference type="RuleBase" id="RU363032"/>
    </source>
</evidence>
<accession>A0A370H8Q8</accession>
<dbReference type="GO" id="GO:0055085">
    <property type="term" value="P:transmembrane transport"/>
    <property type="evidence" value="ECO:0007669"/>
    <property type="project" value="InterPro"/>
</dbReference>
<evidence type="ECO:0000259" key="7">
    <source>
        <dbReference type="PROSITE" id="PS50928"/>
    </source>
</evidence>
<dbReference type="Pfam" id="PF00528">
    <property type="entry name" value="BPD_transp_1"/>
    <property type="match status" value="1"/>
</dbReference>
<dbReference type="PANTHER" id="PTHR30177:SF4">
    <property type="entry name" value="OSMOPROTECTANT IMPORT PERMEASE PROTEIN OSMW"/>
    <property type="match status" value="1"/>
</dbReference>
<feature type="transmembrane region" description="Helical" evidence="6">
    <location>
        <begin position="132"/>
        <end position="159"/>
    </location>
</feature>
<dbReference type="Proteomes" id="UP000255355">
    <property type="component" value="Unassembled WGS sequence"/>
</dbReference>
<dbReference type="InterPro" id="IPR051204">
    <property type="entry name" value="ABC_transp_perm/SBD"/>
</dbReference>
<keyword evidence="2 6" id="KW-0813">Transport</keyword>
<evidence type="ECO:0000256" key="1">
    <source>
        <dbReference type="ARBA" id="ARBA00004141"/>
    </source>
</evidence>
<keyword evidence="9" id="KW-1185">Reference proteome</keyword>
<dbReference type="PANTHER" id="PTHR30177">
    <property type="entry name" value="GLYCINE BETAINE/L-PROLINE TRANSPORT SYSTEM PERMEASE PROTEIN PROW"/>
    <property type="match status" value="1"/>
</dbReference>
<evidence type="ECO:0000256" key="2">
    <source>
        <dbReference type="ARBA" id="ARBA00022448"/>
    </source>
</evidence>
<protein>
    <submittedName>
        <fullName evidence="8">Osmoprotectant transport system permease protein</fullName>
    </submittedName>
</protein>
<dbReference type="OrthoDB" id="3233284at2"/>
<dbReference type="SUPFAM" id="SSF161098">
    <property type="entry name" value="MetI-like"/>
    <property type="match status" value="1"/>
</dbReference>
<proteinExistence type="inferred from homology"/>
<keyword evidence="4 6" id="KW-1133">Transmembrane helix</keyword>
<evidence type="ECO:0000256" key="5">
    <source>
        <dbReference type="ARBA" id="ARBA00023136"/>
    </source>
</evidence>